<dbReference type="Proteomes" id="UP001190700">
    <property type="component" value="Unassembled WGS sequence"/>
</dbReference>
<sequence>MFRRPRLSDRLSPVTAHKSTDIESREQRLNLTLSPPGIRGGVFTGGTNPEGLLQTPTVDQDAHLDTLTIGQEPDLQTLSFHKGTDPEIMSRSSFTTQELNSDVLRQRYFHEGADVVAKFEDAPLQQSEIARTRQPEASSNSTMHDSANAFSNSWPPANADITRNNDSRQQELDPNASTRWPKPEQEPSSEKPISDSGDDKAQDSLLEIAEALLRNSSDTARAVEWLTSFSLFDPSKWAGSYPRVFIHIQKTAGSFFFAQVRNTDWFPGTREYFSFKFPGCHSAMSMHCSLSEVDHCLAHGKPRDLDKTKNRKPNFVTLLRDPVKRVVSEFFFGRDEWCSDRDQARSSWSQELCTLAKGGSADGVNVYQSRHESRFRARLGRSNHIPNPSTALAAMRHSTRSQQFAALEQWLRNPVNPANNRQTKHLIGWLHEHSGFAQAVTPSLANVAPPVTRGHCISDDWARYEGVWRMRYPEALPGLLDPALLDTLQRAERQVIRNTTHGQTLHNDDWSAAKTVGNQTLEERINQDARLLAHALRSLGHQFSFVGVQDDLHASVRCLKALQSATEEEEPGGRDRLQELLATRPTRVRTSIRRADPHRSGAPHGSVPPGLVKLIEEANALDMALYKAIRSAFTAYPAIPVSDRAAHLIHTDSQTPSNFKPLAKLLVKTVTALAKCFKEISIEHKNIVNPLAVSGVLISEFVKAFKPTNALKGESLFGKKKTV</sequence>
<dbReference type="Gene3D" id="3.40.50.300">
    <property type="entry name" value="P-loop containing nucleotide triphosphate hydrolases"/>
    <property type="match status" value="1"/>
</dbReference>
<organism evidence="2 3">
    <name type="scientific">Cymbomonas tetramitiformis</name>
    <dbReference type="NCBI Taxonomy" id="36881"/>
    <lineage>
        <taxon>Eukaryota</taxon>
        <taxon>Viridiplantae</taxon>
        <taxon>Chlorophyta</taxon>
        <taxon>Pyramimonadophyceae</taxon>
        <taxon>Pyramimonadales</taxon>
        <taxon>Pyramimonadaceae</taxon>
        <taxon>Cymbomonas</taxon>
    </lineage>
</organism>
<proteinExistence type="predicted"/>
<dbReference type="EMBL" id="LGRX02000117">
    <property type="protein sequence ID" value="KAK3289510.1"/>
    <property type="molecule type" value="Genomic_DNA"/>
</dbReference>
<evidence type="ECO:0000256" key="1">
    <source>
        <dbReference type="SAM" id="MobiDB-lite"/>
    </source>
</evidence>
<feature type="compositionally biased region" description="Polar residues" evidence="1">
    <location>
        <begin position="130"/>
        <end position="155"/>
    </location>
</feature>
<dbReference type="InterPro" id="IPR027417">
    <property type="entry name" value="P-loop_NTPase"/>
</dbReference>
<feature type="region of interest" description="Disordered" evidence="1">
    <location>
        <begin position="130"/>
        <end position="200"/>
    </location>
</feature>
<comment type="caution">
    <text evidence="2">The sequence shown here is derived from an EMBL/GenBank/DDBJ whole genome shotgun (WGS) entry which is preliminary data.</text>
</comment>
<feature type="region of interest" description="Disordered" evidence="1">
    <location>
        <begin position="1"/>
        <end position="23"/>
    </location>
</feature>
<dbReference type="AlphaFoldDB" id="A0AAE0H3U5"/>
<name>A0AAE0H3U5_9CHLO</name>
<accession>A0AAE0H3U5</accession>
<evidence type="ECO:0000313" key="2">
    <source>
        <dbReference type="EMBL" id="KAK3289510.1"/>
    </source>
</evidence>
<gene>
    <name evidence="2" type="ORF">CYMTET_3065</name>
</gene>
<feature type="compositionally biased region" description="Basic and acidic residues" evidence="1">
    <location>
        <begin position="181"/>
        <end position="200"/>
    </location>
</feature>
<evidence type="ECO:0000313" key="3">
    <source>
        <dbReference type="Proteomes" id="UP001190700"/>
    </source>
</evidence>
<protein>
    <submittedName>
        <fullName evidence="2">Uncharacterized protein</fullName>
    </submittedName>
</protein>
<keyword evidence="3" id="KW-1185">Reference proteome</keyword>
<reference evidence="2 3" key="1">
    <citation type="journal article" date="2015" name="Genome Biol. Evol.">
        <title>Comparative Genomics of a Bacterivorous Green Alga Reveals Evolutionary Causalities and Consequences of Phago-Mixotrophic Mode of Nutrition.</title>
        <authorList>
            <person name="Burns J.A."/>
            <person name="Paasch A."/>
            <person name="Narechania A."/>
            <person name="Kim E."/>
        </authorList>
    </citation>
    <scope>NUCLEOTIDE SEQUENCE [LARGE SCALE GENOMIC DNA]</scope>
    <source>
        <strain evidence="2 3">PLY_AMNH</strain>
    </source>
</reference>